<dbReference type="EMBL" id="CP061799">
    <property type="protein sequence ID" value="QTA83166.1"/>
    <property type="molecule type" value="Genomic_DNA"/>
</dbReference>
<evidence type="ECO:0000313" key="2">
    <source>
        <dbReference type="Proteomes" id="UP000663720"/>
    </source>
</evidence>
<evidence type="ECO:0000313" key="1">
    <source>
        <dbReference type="EMBL" id="QTA83166.1"/>
    </source>
</evidence>
<organism evidence="1 2">
    <name type="scientific">Desulfonema limicola</name>
    <dbReference type="NCBI Taxonomy" id="45656"/>
    <lineage>
        <taxon>Bacteria</taxon>
        <taxon>Pseudomonadati</taxon>
        <taxon>Thermodesulfobacteriota</taxon>
        <taxon>Desulfobacteria</taxon>
        <taxon>Desulfobacterales</taxon>
        <taxon>Desulfococcaceae</taxon>
        <taxon>Desulfonema</taxon>
    </lineage>
</organism>
<dbReference type="AlphaFoldDB" id="A0A975BD46"/>
<gene>
    <name evidence="1" type="ORF">dnl_55600</name>
</gene>
<dbReference type="KEGG" id="dli:dnl_55600"/>
<proteinExistence type="predicted"/>
<keyword evidence="2" id="KW-1185">Reference proteome</keyword>
<accession>A0A975BD46</accession>
<reference evidence="1" key="1">
    <citation type="journal article" date="2021" name="Microb. Physiol.">
        <title>Proteogenomic Insights into the Physiology of Marine, Sulfate-Reducing, Filamentous Desulfonema limicola and Desulfonema magnum.</title>
        <authorList>
            <person name="Schnaars V."/>
            <person name="Wohlbrand L."/>
            <person name="Scheve S."/>
            <person name="Hinrichs C."/>
            <person name="Reinhardt R."/>
            <person name="Rabus R."/>
        </authorList>
    </citation>
    <scope>NUCLEOTIDE SEQUENCE</scope>
    <source>
        <strain evidence="1">5ac10</strain>
    </source>
</reference>
<dbReference type="RefSeq" id="WP_207688984.1">
    <property type="nucleotide sequence ID" value="NZ_CP061799.1"/>
</dbReference>
<protein>
    <submittedName>
        <fullName evidence="1">Uncharacterized protein</fullName>
    </submittedName>
</protein>
<sequence>MKKTNIQESDDMLSEYDFDYSKARKNRFAAIEDNNRTIILDPDVAKFFSSLRRNQIFKDRKKRRSFLAPLFSAGDLRP</sequence>
<dbReference type="Proteomes" id="UP000663720">
    <property type="component" value="Chromosome"/>
</dbReference>
<name>A0A975BD46_9BACT</name>